<organism evidence="8 9">
    <name type="scientific">Paenibacillus chartarius</name>
    <dbReference type="NCBI Taxonomy" id="747481"/>
    <lineage>
        <taxon>Bacteria</taxon>
        <taxon>Bacillati</taxon>
        <taxon>Bacillota</taxon>
        <taxon>Bacilli</taxon>
        <taxon>Bacillales</taxon>
        <taxon>Paenibacillaceae</taxon>
        <taxon>Paenibacillus</taxon>
    </lineage>
</organism>
<dbReference type="RefSeq" id="WP_377469930.1">
    <property type="nucleotide sequence ID" value="NZ_JBHLWN010000031.1"/>
</dbReference>
<evidence type="ECO:0000313" key="8">
    <source>
        <dbReference type="EMBL" id="MFC0212726.1"/>
    </source>
</evidence>
<evidence type="ECO:0000313" key="9">
    <source>
        <dbReference type="Proteomes" id="UP001589776"/>
    </source>
</evidence>
<keyword evidence="1" id="KW-0004">4Fe-4S</keyword>
<sequence>MPYIRKSARSWAGIALIAVLSACTPAANTPSTTSEVPSAAPPHSQASDKPAAPPAPAEKPVQQEQADVVLVGSELEGLYLARAAADEGLSVKIIDPRPAFGGQVLQGEMLFLDAVSDGHGKSLHQGRVKELFDGFKNGKIRKLAEFEQYFAKLSQGIPVEQGVSLEQVGAVQGPDGREHVKAVTYTAKDGTRRQLTAQTWVENTDSAELASKLKVKRLPGLEAFYGQERIEYMSAGYMMKFKNVDWKAWMTAFNAMSDAERRKKFGTAYLSESYALVFDGVTKAYKASDDRLFLRGLNAVYQRDGEVLINALLVYDINPADPASVQYALDLGKKEMPLILEHFRKSLPGWEKAELNGFPAHPYIREYNHYETEYTLQVSDMLSGRMFPDNVSIAGYPLDLQGITSNKWGIEMGRPDKYGMPLRSFLLKGYDNIVMAGKNVGSTAIAYGSARIQPNTSLAAESIGVLLAQLHASGKPLTSVTGDDLAKLHQTLASKHGIKLTGVVGDNKLAGWTKEELRKLDSGEINYPSYKRK</sequence>
<dbReference type="SUPFAM" id="SSF51905">
    <property type="entry name" value="FAD/NAD(P)-binding domain"/>
    <property type="match status" value="1"/>
</dbReference>
<feature type="chain" id="PRO_5047027250" evidence="7">
    <location>
        <begin position="27"/>
        <end position="533"/>
    </location>
</feature>
<feature type="signal peptide" evidence="7">
    <location>
        <begin position="1"/>
        <end position="26"/>
    </location>
</feature>
<comment type="caution">
    <text evidence="8">The sequence shown here is derived from an EMBL/GenBank/DDBJ whole genome shotgun (WGS) entry which is preliminary data.</text>
</comment>
<gene>
    <name evidence="8" type="ORF">ACFFK0_09640</name>
</gene>
<evidence type="ECO:0000256" key="2">
    <source>
        <dbReference type="ARBA" id="ARBA00022723"/>
    </source>
</evidence>
<dbReference type="EMBL" id="JBHLWN010000031">
    <property type="protein sequence ID" value="MFC0212726.1"/>
    <property type="molecule type" value="Genomic_DNA"/>
</dbReference>
<evidence type="ECO:0000256" key="7">
    <source>
        <dbReference type="SAM" id="SignalP"/>
    </source>
</evidence>
<accession>A0ABV6DJB0</accession>
<dbReference type="InterPro" id="IPR039650">
    <property type="entry name" value="HdrA-like"/>
</dbReference>
<evidence type="ECO:0000256" key="6">
    <source>
        <dbReference type="SAM" id="MobiDB-lite"/>
    </source>
</evidence>
<evidence type="ECO:0000256" key="3">
    <source>
        <dbReference type="ARBA" id="ARBA00023002"/>
    </source>
</evidence>
<dbReference type="PANTHER" id="PTHR43498:SF1">
    <property type="entry name" value="COB--COM HETERODISULFIDE REDUCTASE IRON-SULFUR SUBUNIT A"/>
    <property type="match status" value="1"/>
</dbReference>
<protein>
    <submittedName>
        <fullName evidence="8">FAD-dependent oxidoreductase</fullName>
    </submittedName>
</protein>
<keyword evidence="4" id="KW-0408">Iron</keyword>
<dbReference type="PANTHER" id="PTHR43498">
    <property type="entry name" value="FERREDOXIN:COB-COM HETERODISULFIDE REDUCTASE SUBUNIT A"/>
    <property type="match status" value="1"/>
</dbReference>
<feature type="region of interest" description="Disordered" evidence="6">
    <location>
        <begin position="27"/>
        <end position="63"/>
    </location>
</feature>
<keyword evidence="2" id="KW-0479">Metal-binding</keyword>
<dbReference type="PROSITE" id="PS51257">
    <property type="entry name" value="PROKAR_LIPOPROTEIN"/>
    <property type="match status" value="1"/>
</dbReference>
<keyword evidence="7" id="KW-0732">Signal</keyword>
<proteinExistence type="predicted"/>
<dbReference type="Proteomes" id="UP001589776">
    <property type="component" value="Unassembled WGS sequence"/>
</dbReference>
<evidence type="ECO:0000256" key="4">
    <source>
        <dbReference type="ARBA" id="ARBA00023004"/>
    </source>
</evidence>
<evidence type="ECO:0000256" key="5">
    <source>
        <dbReference type="ARBA" id="ARBA00023014"/>
    </source>
</evidence>
<keyword evidence="3" id="KW-0560">Oxidoreductase</keyword>
<dbReference type="InterPro" id="IPR036188">
    <property type="entry name" value="FAD/NAD-bd_sf"/>
</dbReference>
<reference evidence="8 9" key="1">
    <citation type="submission" date="2024-09" db="EMBL/GenBank/DDBJ databases">
        <authorList>
            <person name="Sun Q."/>
            <person name="Mori K."/>
        </authorList>
    </citation>
    <scope>NUCLEOTIDE SEQUENCE [LARGE SCALE GENOMIC DNA]</scope>
    <source>
        <strain evidence="8 9">CCM 7759</strain>
    </source>
</reference>
<dbReference type="Pfam" id="PF12831">
    <property type="entry name" value="FAD_oxidored"/>
    <property type="match status" value="1"/>
</dbReference>
<keyword evidence="5" id="KW-0411">Iron-sulfur</keyword>
<feature type="compositionally biased region" description="Polar residues" evidence="6">
    <location>
        <begin position="27"/>
        <end position="36"/>
    </location>
</feature>
<name>A0ABV6DJB0_9BACL</name>
<keyword evidence="9" id="KW-1185">Reference proteome</keyword>
<evidence type="ECO:0000256" key="1">
    <source>
        <dbReference type="ARBA" id="ARBA00022485"/>
    </source>
</evidence>
<dbReference type="Gene3D" id="3.50.50.60">
    <property type="entry name" value="FAD/NAD(P)-binding domain"/>
    <property type="match status" value="1"/>
</dbReference>